<gene>
    <name evidence="1" type="ORF">BDE40_1259</name>
</gene>
<proteinExistence type="predicted"/>
<dbReference type="RefSeq" id="WP_134013551.1">
    <property type="nucleotide sequence ID" value="NZ_SOBH01000001.1"/>
</dbReference>
<evidence type="ECO:0000313" key="2">
    <source>
        <dbReference type="Proteomes" id="UP000294563"/>
    </source>
</evidence>
<keyword evidence="2" id="KW-1185">Reference proteome</keyword>
<dbReference type="Proteomes" id="UP000294563">
    <property type="component" value="Unassembled WGS sequence"/>
</dbReference>
<accession>A0A4R7LPC4</accession>
<sequence>MSLSPLAAIRFEYGDIDGFLDNISQTLTASGLRIRGAVQTRGAEGGECHCADMDLTTLGSNRTFRISQPLGNGSHGCRLHPGALAECSAFLERELEQGADLLILNRFGRGESEGRGFRDLMVKAIALDIPVLTAVRPTYAQGWSEFGGDAACDLPMDDAAILHWLATVQQARNAA</sequence>
<name>A0A4R7LPC4_9RHOB</name>
<reference evidence="1 2" key="1">
    <citation type="submission" date="2019-03" db="EMBL/GenBank/DDBJ databases">
        <title>Genomic Encyclopedia of Archaeal and Bacterial Type Strains, Phase II (KMG-II): from individual species to whole genera.</title>
        <authorList>
            <person name="Goeker M."/>
        </authorList>
    </citation>
    <scope>NUCLEOTIDE SEQUENCE [LARGE SCALE GENOMIC DNA]</scope>
    <source>
        <strain evidence="1 2">DSM 29467</strain>
    </source>
</reference>
<organism evidence="1 2">
    <name type="scientific">Litoreibacter halocynthiae</name>
    <dbReference type="NCBI Taxonomy" id="1242689"/>
    <lineage>
        <taxon>Bacteria</taxon>
        <taxon>Pseudomonadati</taxon>
        <taxon>Pseudomonadota</taxon>
        <taxon>Alphaproteobacteria</taxon>
        <taxon>Rhodobacterales</taxon>
        <taxon>Roseobacteraceae</taxon>
        <taxon>Litoreibacter</taxon>
    </lineage>
</organism>
<dbReference type="OrthoDB" id="5918880at2"/>
<protein>
    <submittedName>
        <fullName evidence="1">Uncharacterized protein DUF2478</fullName>
    </submittedName>
</protein>
<evidence type="ECO:0000313" key="1">
    <source>
        <dbReference type="EMBL" id="TDT77958.1"/>
    </source>
</evidence>
<dbReference type="Pfam" id="PF10649">
    <property type="entry name" value="DUF2478"/>
    <property type="match status" value="1"/>
</dbReference>
<dbReference type="EMBL" id="SOBH01000001">
    <property type="protein sequence ID" value="TDT77958.1"/>
    <property type="molecule type" value="Genomic_DNA"/>
</dbReference>
<dbReference type="InterPro" id="IPR018912">
    <property type="entry name" value="DUF2478"/>
</dbReference>
<dbReference type="AlphaFoldDB" id="A0A4R7LPC4"/>
<comment type="caution">
    <text evidence="1">The sequence shown here is derived from an EMBL/GenBank/DDBJ whole genome shotgun (WGS) entry which is preliminary data.</text>
</comment>